<comment type="caution">
    <text evidence="3">The sequence shown here is derived from an EMBL/GenBank/DDBJ whole genome shotgun (WGS) entry which is preliminary data.</text>
</comment>
<dbReference type="InterPro" id="IPR006680">
    <property type="entry name" value="Amidohydro-rel"/>
</dbReference>
<keyword evidence="4" id="KW-1185">Reference proteome</keyword>
<comment type="similarity">
    <text evidence="1">Belongs to the metallo-dependent hydrolases superfamily.</text>
</comment>
<proteinExistence type="inferred from homology"/>
<keyword evidence="3" id="KW-0378">Hydrolase</keyword>
<dbReference type="SUPFAM" id="SSF51556">
    <property type="entry name" value="Metallo-dependent hydrolases"/>
    <property type="match status" value="1"/>
</dbReference>
<dbReference type="OrthoDB" id="9787654at2"/>
<evidence type="ECO:0000259" key="2">
    <source>
        <dbReference type="Pfam" id="PF04909"/>
    </source>
</evidence>
<gene>
    <name evidence="3" type="ORF">ENE75_05995</name>
</gene>
<evidence type="ECO:0000256" key="1">
    <source>
        <dbReference type="ARBA" id="ARBA00038310"/>
    </source>
</evidence>
<sequence>MTEPTDIDRSEPIVDAHHHLWDLFALNYPWSKAPPHDVGWGDTRPLYADYLVGHLRHDAERQNLIKSVHVQANVDPTDPVRETEWLERVADLPDSAGLPTAIVAYVDLSSPAAAEHLARHAAHPRVRGIRQVLNRHADARLNRAPADFLADPRWQAQFGLLRNHGLSFDAQVYWQQMPALADLARRHPDIPIVLDHAGMPVERDSPALAGWAQGMQLLATCPNVCVKLSGYGMSDLHWTPDSLRRFVRDPIEWFGPDRAMFGSNFPVDRLMSSYDRLWDTYRLLVADLSSQDRRALLRGTAERFYRI</sequence>
<dbReference type="Pfam" id="PF04909">
    <property type="entry name" value="Amidohydro_2"/>
    <property type="match status" value="1"/>
</dbReference>
<dbReference type="RefSeq" id="WP_128196567.1">
    <property type="nucleotide sequence ID" value="NZ_SACT01000001.1"/>
</dbReference>
<dbReference type="AlphaFoldDB" id="A0A3S2TQF9"/>
<dbReference type="InterPro" id="IPR032466">
    <property type="entry name" value="Metal_Hydrolase"/>
</dbReference>
<reference evidence="3 4" key="1">
    <citation type="submission" date="2019-01" db="EMBL/GenBank/DDBJ databases">
        <authorList>
            <person name="Chen W.-M."/>
        </authorList>
    </citation>
    <scope>NUCLEOTIDE SEQUENCE [LARGE SCALE GENOMIC DNA]</scope>
    <source>
        <strain evidence="3 4">ICH-3</strain>
    </source>
</reference>
<evidence type="ECO:0000313" key="3">
    <source>
        <dbReference type="EMBL" id="RVT54395.1"/>
    </source>
</evidence>
<evidence type="ECO:0000313" key="4">
    <source>
        <dbReference type="Proteomes" id="UP000288178"/>
    </source>
</evidence>
<dbReference type="GO" id="GO:0016787">
    <property type="term" value="F:hydrolase activity"/>
    <property type="evidence" value="ECO:0007669"/>
    <property type="project" value="UniProtKB-KW"/>
</dbReference>
<dbReference type="Gene3D" id="3.20.20.140">
    <property type="entry name" value="Metal-dependent hydrolases"/>
    <property type="match status" value="1"/>
</dbReference>
<protein>
    <submittedName>
        <fullName evidence="3">Amidohydrolase</fullName>
    </submittedName>
</protein>
<accession>A0A3S2TQF9</accession>
<dbReference type="Proteomes" id="UP000288178">
    <property type="component" value="Unassembled WGS sequence"/>
</dbReference>
<feature type="domain" description="Amidohydrolase-related" evidence="2">
    <location>
        <begin position="14"/>
        <end position="307"/>
    </location>
</feature>
<organism evidence="3 4">
    <name type="scientific">Rubrivivax albus</name>
    <dbReference type="NCBI Taxonomy" id="2499835"/>
    <lineage>
        <taxon>Bacteria</taxon>
        <taxon>Pseudomonadati</taxon>
        <taxon>Pseudomonadota</taxon>
        <taxon>Betaproteobacteria</taxon>
        <taxon>Burkholderiales</taxon>
        <taxon>Sphaerotilaceae</taxon>
        <taxon>Rubrivivax</taxon>
    </lineage>
</organism>
<name>A0A3S2TQF9_9BURK</name>
<dbReference type="InterPro" id="IPR052350">
    <property type="entry name" value="Metallo-dep_Lactonases"/>
</dbReference>
<dbReference type="EMBL" id="SACT01000001">
    <property type="protein sequence ID" value="RVT54395.1"/>
    <property type="molecule type" value="Genomic_DNA"/>
</dbReference>
<dbReference type="PANTHER" id="PTHR43569:SF1">
    <property type="entry name" value="BLL3371 PROTEIN"/>
    <property type="match status" value="1"/>
</dbReference>
<dbReference type="PANTHER" id="PTHR43569">
    <property type="entry name" value="AMIDOHYDROLASE"/>
    <property type="match status" value="1"/>
</dbReference>